<dbReference type="InterPro" id="IPR024624">
    <property type="entry name" value="Pyridox_Oxase_Alr4036_FMN-bd"/>
</dbReference>
<keyword evidence="4" id="KW-1185">Reference proteome</keyword>
<dbReference type="STRING" id="984486.A0A1E3QJE4"/>
<dbReference type="Gene3D" id="2.30.110.10">
    <property type="entry name" value="Electron Transport, Fmn-binding Protein, Chain A"/>
    <property type="match status" value="1"/>
</dbReference>
<dbReference type="OrthoDB" id="5394411at2759"/>
<sequence length="313" mass="35493">MLQQLQIMASWVPSFKSALEAEQPNAPFISFQLATVDAQGFPHSRTCVFRGFLFDDHKTNILTFTTDLRLEKIEQLRYNDRFEAVFYLPSSSLQFRFQGRAKVLSKTHHPVVKLPTHLHIDDEDISTHNSSNSDDDNEDKGSGNDEPGLSFNIKPSVPVQRSESPCPESFFNTPIVYPLVSRQVLTNLTSHSVDKTQSFANLHELPLRLIAPTTDEWNAEFTRHWSSLSRSLRSSFRKPCPGSALDSEKRSLLDKIARGVDGIKESEGQARFGVVCLFVEKVDYVKLGYSGDSRWIIAKEEGQDLWKEEEVCP</sequence>
<evidence type="ECO:0000313" key="4">
    <source>
        <dbReference type="Proteomes" id="UP000094336"/>
    </source>
</evidence>
<evidence type="ECO:0000256" key="1">
    <source>
        <dbReference type="SAM" id="MobiDB-lite"/>
    </source>
</evidence>
<feature type="region of interest" description="Disordered" evidence="1">
    <location>
        <begin position="122"/>
        <end position="164"/>
    </location>
</feature>
<feature type="domain" description="Pyridoxamine 5'-phosphate oxidase Alr4036 family FMN-binding" evidence="2">
    <location>
        <begin position="8"/>
        <end position="104"/>
    </location>
</feature>
<dbReference type="EMBL" id="KV454439">
    <property type="protein sequence ID" value="ODQ77574.1"/>
    <property type="molecule type" value="Genomic_DNA"/>
</dbReference>
<organism evidence="3 4">
    <name type="scientific">Babjeviella inositovora NRRL Y-12698</name>
    <dbReference type="NCBI Taxonomy" id="984486"/>
    <lineage>
        <taxon>Eukaryota</taxon>
        <taxon>Fungi</taxon>
        <taxon>Dikarya</taxon>
        <taxon>Ascomycota</taxon>
        <taxon>Saccharomycotina</taxon>
        <taxon>Pichiomycetes</taxon>
        <taxon>Serinales incertae sedis</taxon>
        <taxon>Babjeviella</taxon>
    </lineage>
</organism>
<protein>
    <recommendedName>
        <fullName evidence="2">Pyridoxamine 5'-phosphate oxidase Alr4036 family FMN-binding domain-containing protein</fullName>
    </recommendedName>
</protein>
<accession>A0A1E3QJE4</accession>
<dbReference type="GeneID" id="30149875"/>
<dbReference type="InterPro" id="IPR012349">
    <property type="entry name" value="Split_barrel_FMN-bd"/>
</dbReference>
<evidence type="ECO:0000313" key="3">
    <source>
        <dbReference type="EMBL" id="ODQ77574.1"/>
    </source>
</evidence>
<dbReference type="RefSeq" id="XP_018982902.1">
    <property type="nucleotide sequence ID" value="XM_019132022.1"/>
</dbReference>
<dbReference type="GO" id="GO:0010181">
    <property type="term" value="F:FMN binding"/>
    <property type="evidence" value="ECO:0007669"/>
    <property type="project" value="InterPro"/>
</dbReference>
<proteinExistence type="predicted"/>
<dbReference type="AlphaFoldDB" id="A0A1E3QJE4"/>
<dbReference type="PANTHER" id="PTHR28243">
    <property type="entry name" value="AGL049CP"/>
    <property type="match status" value="1"/>
</dbReference>
<dbReference type="PANTHER" id="PTHR28243:SF1">
    <property type="entry name" value="PYRIDOXAMINE 5'-PHOSPHATE OXIDASE ALR4036 FAMILY FMN-BINDING DOMAIN-CONTAINING PROTEIN"/>
    <property type="match status" value="1"/>
</dbReference>
<evidence type="ECO:0000259" key="2">
    <source>
        <dbReference type="Pfam" id="PF12766"/>
    </source>
</evidence>
<dbReference type="Pfam" id="PF12766">
    <property type="entry name" value="Pyridox_oxase_2"/>
    <property type="match status" value="1"/>
</dbReference>
<dbReference type="Proteomes" id="UP000094336">
    <property type="component" value="Unassembled WGS sequence"/>
</dbReference>
<gene>
    <name evidence="3" type="ORF">BABINDRAFT_41350</name>
</gene>
<name>A0A1E3QJE4_9ASCO</name>
<dbReference type="SUPFAM" id="SSF50475">
    <property type="entry name" value="FMN-binding split barrel"/>
    <property type="match status" value="1"/>
</dbReference>
<reference evidence="4" key="1">
    <citation type="submission" date="2016-05" db="EMBL/GenBank/DDBJ databases">
        <title>Comparative genomics of biotechnologically important yeasts.</title>
        <authorList>
            <consortium name="DOE Joint Genome Institute"/>
            <person name="Riley R."/>
            <person name="Haridas S."/>
            <person name="Wolfe K.H."/>
            <person name="Lopes M.R."/>
            <person name="Hittinger C.T."/>
            <person name="Goker M."/>
            <person name="Salamov A."/>
            <person name="Wisecaver J."/>
            <person name="Long T.M."/>
            <person name="Aerts A.L."/>
            <person name="Barry K."/>
            <person name="Choi C."/>
            <person name="Clum A."/>
            <person name="Coughlan A.Y."/>
            <person name="Deshpande S."/>
            <person name="Douglass A.P."/>
            <person name="Hanson S.J."/>
            <person name="Klenk H.-P."/>
            <person name="Labutti K."/>
            <person name="Lapidus A."/>
            <person name="Lindquist E."/>
            <person name="Lipzen A."/>
            <person name="Meier-Kolthoff J.P."/>
            <person name="Ohm R.A."/>
            <person name="Otillar R.P."/>
            <person name="Pangilinan J."/>
            <person name="Peng Y."/>
            <person name="Rokas A."/>
            <person name="Rosa C.A."/>
            <person name="Scheuner C."/>
            <person name="Sibirny A.A."/>
            <person name="Slot J.C."/>
            <person name="Stielow J.B."/>
            <person name="Sun H."/>
            <person name="Kurtzman C.P."/>
            <person name="Blackwell M."/>
            <person name="Grigoriev I.V."/>
            <person name="Jeffries T.W."/>
        </authorList>
    </citation>
    <scope>NUCLEOTIDE SEQUENCE [LARGE SCALE GENOMIC DNA]</scope>
    <source>
        <strain evidence="4">NRRL Y-12698</strain>
    </source>
</reference>